<dbReference type="Pfam" id="PF02913">
    <property type="entry name" value="FAD-oxidase_C"/>
    <property type="match status" value="1"/>
</dbReference>
<dbReference type="InterPro" id="IPR016171">
    <property type="entry name" value="Vanillyl_alc_oxidase_C-sub2"/>
</dbReference>
<dbReference type="InterPro" id="IPR006094">
    <property type="entry name" value="Oxid_FAD_bind_N"/>
</dbReference>
<dbReference type="PROSITE" id="PS51379">
    <property type="entry name" value="4FE4S_FER_2"/>
    <property type="match status" value="1"/>
</dbReference>
<keyword evidence="7 13" id="KW-0560">Oxidoreductase</keyword>
<dbReference type="GO" id="GO:0051536">
    <property type="term" value="F:iron-sulfur cluster binding"/>
    <property type="evidence" value="ECO:0007669"/>
    <property type="project" value="UniProtKB-KW"/>
</dbReference>
<evidence type="ECO:0000256" key="3">
    <source>
        <dbReference type="ARBA" id="ARBA00022630"/>
    </source>
</evidence>
<evidence type="ECO:0000313" key="14">
    <source>
        <dbReference type="Proteomes" id="UP000006250"/>
    </source>
</evidence>
<evidence type="ECO:0000256" key="1">
    <source>
        <dbReference type="ARBA" id="ARBA00001974"/>
    </source>
</evidence>
<dbReference type="InterPro" id="IPR016164">
    <property type="entry name" value="FAD-linked_Oxase-like_C"/>
</dbReference>
<dbReference type="eggNOG" id="COG0277">
    <property type="taxonomic scope" value="Bacteria"/>
</dbReference>
<sequence>MTHPGHDSTLPPAHKTFYDRIAAFLPADRIFLGPFHTLALGDDASFYRLVPKIVVKATDEAEVAHILRAASGAKVSVTFRTAGTSLSGQALTDSVLVYLAGNFRGLRIHPGASHVSIEPGVIGAEANFRLAPYGRKIGPDPASINACMIGGIAANNSSGMCCGTAENSYKTVESMKLVFVDGTALDTADPVSRARFEKIHAGLLAELAAIRDEIAADAALTERIRRKFKIKNTTGYSLNAFVDFTEPFDILLHLVVGSEGTLAFISEVTYRTVVEHPHKASSLMLYPSIADACRAAALLKSLPVAAAELMDRASLRSVEDKPGMPSSLKGLDEDAAAVLVEVRAADKPGLLAQIEAALDRVSGLSPLFPLLFMDKKEDYEKLWNIRRGLFTSVGGARKPGSAVIIEDVVFPIDKLAEGTVEVQRLMRHHGFAEGIIFGHALEGNIHFVFCPDFGDPASVANYKHLIDDVTNMVVGRYDGSLKGEHGTGRNMAPFVEMEWGATAYAFMKRLKRAFDPENLLNPGVILTDDPQVHMKNLKPLPKVSPLIDPCIECGYCESICPSRNVTTTPRQRITLQRHMALAAAKGDKADFDLFHEDYQYYGNQTCAADGLCATVCPVSVDTGVFTKDYRRREATERGRRIGRWVADHYGLVTALSAKGLWLSNAVHRLLGTSAMTAMTHGLRKLSRGMVPYWTPYAPKAAPKARFHPTCHGTGRKVVYFPSCTTRSMGPSALDPDQRGLFEATMSILAKAGYDVVFPEGMRELCCGLTLESKGMHGEAGRKSRELEAALRRASNDGEIPILCDASPCLYTMRTHMEPGLKLHEPVEFITDYCLPYLDITPVAETVAVHVSCSSVKIGLTAKFTALAERCAREVVVPRDIHCCGFAGDRGFFYPELNASALAELRGKLPATTTSGYSNSRTCEIGLSYHGGVPYQSIVYLVDRASRAGGE</sequence>
<dbReference type="Gene3D" id="1.10.45.10">
    <property type="entry name" value="Vanillyl-alcohol Oxidase, Chain A, domain 4"/>
    <property type="match status" value="1"/>
</dbReference>
<dbReference type="FunFam" id="1.10.45.10:FF:000001">
    <property type="entry name" value="D-lactate dehydrogenase mitochondrial"/>
    <property type="match status" value="1"/>
</dbReference>
<dbReference type="GO" id="GO:0008720">
    <property type="term" value="F:D-lactate dehydrogenase (NAD+) activity"/>
    <property type="evidence" value="ECO:0007669"/>
    <property type="project" value="TreeGrafter"/>
</dbReference>
<dbReference type="InterPro" id="IPR017900">
    <property type="entry name" value="4Fe4S_Fe_S_CS"/>
</dbReference>
<protein>
    <recommendedName>
        <fullName evidence="10">D-lactate dehydrogenase (cytochrome)</fullName>
        <ecNumber evidence="10">1.1.2.4</ecNumber>
    </recommendedName>
</protein>
<evidence type="ECO:0000259" key="11">
    <source>
        <dbReference type="PROSITE" id="PS51379"/>
    </source>
</evidence>
<dbReference type="InterPro" id="IPR004113">
    <property type="entry name" value="FAD-bd_oxidored_4_C"/>
</dbReference>
<dbReference type="InterPro" id="IPR004017">
    <property type="entry name" value="Cys_rich_dom"/>
</dbReference>
<dbReference type="Gene3D" id="3.30.43.10">
    <property type="entry name" value="Uridine Diphospho-n-acetylenolpyruvylglucosamine Reductase, domain 2"/>
    <property type="match status" value="1"/>
</dbReference>
<dbReference type="PANTHER" id="PTHR11748:SF111">
    <property type="entry name" value="D-LACTATE DEHYDROGENASE, MITOCHONDRIAL-RELATED"/>
    <property type="match status" value="1"/>
</dbReference>
<keyword evidence="9" id="KW-0411">Iron-sulfur</keyword>
<dbReference type="STRING" id="596151.DesfrDRAFT_1952"/>
<proteinExistence type="inferred from homology"/>
<evidence type="ECO:0000256" key="7">
    <source>
        <dbReference type="ARBA" id="ARBA00023002"/>
    </source>
</evidence>
<dbReference type="GO" id="GO:1903457">
    <property type="term" value="P:lactate catabolic process"/>
    <property type="evidence" value="ECO:0007669"/>
    <property type="project" value="TreeGrafter"/>
</dbReference>
<dbReference type="GO" id="GO:0046872">
    <property type="term" value="F:metal ion binding"/>
    <property type="evidence" value="ECO:0007669"/>
    <property type="project" value="UniProtKB-KW"/>
</dbReference>
<dbReference type="Pfam" id="PF13183">
    <property type="entry name" value="Fer4_8"/>
    <property type="match status" value="1"/>
</dbReference>
<keyword evidence="3" id="KW-0285">Flavoprotein</keyword>
<dbReference type="SUPFAM" id="SSF55103">
    <property type="entry name" value="FAD-linked oxidases, C-terminal domain"/>
    <property type="match status" value="1"/>
</dbReference>
<dbReference type="Proteomes" id="UP000006250">
    <property type="component" value="Unassembled WGS sequence"/>
</dbReference>
<evidence type="ECO:0000256" key="5">
    <source>
        <dbReference type="ARBA" id="ARBA00022827"/>
    </source>
</evidence>
<reference evidence="13 14" key="1">
    <citation type="submission" date="2010-08" db="EMBL/GenBank/DDBJ databases">
        <title>The draft genome of Desulfovibrio fructosovorans JJ.</title>
        <authorList>
            <consortium name="US DOE Joint Genome Institute (JGI-PGF)"/>
            <person name="Lucas S."/>
            <person name="Copeland A."/>
            <person name="Lapidus A."/>
            <person name="Cheng J.-F."/>
            <person name="Bruce D."/>
            <person name="Goodwin L."/>
            <person name="Pitluck S."/>
            <person name="Land M.L."/>
            <person name="Hauser L."/>
            <person name="Chang Y.-J."/>
            <person name="Jeffries C."/>
            <person name="Wall J.D."/>
            <person name="Stahl D.A."/>
            <person name="Arkin A.P."/>
            <person name="Dehal P."/>
            <person name="Stolyar S.M."/>
            <person name="Hazen T.C."/>
            <person name="Woyke T.J."/>
        </authorList>
    </citation>
    <scope>NUCLEOTIDE SEQUENCE [LARGE SCALE GENOMIC DNA]</scope>
    <source>
        <strain evidence="13 14">JJ</strain>
    </source>
</reference>
<dbReference type="Gene3D" id="3.30.465.10">
    <property type="match status" value="1"/>
</dbReference>
<evidence type="ECO:0000256" key="6">
    <source>
        <dbReference type="ARBA" id="ARBA00022946"/>
    </source>
</evidence>
<keyword evidence="4" id="KW-0479">Metal-binding</keyword>
<dbReference type="PROSITE" id="PS51387">
    <property type="entry name" value="FAD_PCMH"/>
    <property type="match status" value="1"/>
</dbReference>
<evidence type="ECO:0000256" key="2">
    <source>
        <dbReference type="ARBA" id="ARBA00008000"/>
    </source>
</evidence>
<comment type="similarity">
    <text evidence="2">Belongs to the FAD-binding oxidoreductase/transferase type 4 family.</text>
</comment>
<dbReference type="eggNOG" id="COG0479">
    <property type="taxonomic scope" value="Bacteria"/>
</dbReference>
<feature type="domain" description="4Fe-4S ferredoxin-type" evidence="11">
    <location>
        <begin position="543"/>
        <end position="570"/>
    </location>
</feature>
<accession>E1JWF3</accession>
<keyword evidence="8" id="KW-0408">Iron</keyword>
<name>E1JWF3_SOLFR</name>
<comment type="caution">
    <text evidence="13">The sequence shown here is derived from an EMBL/GenBank/DDBJ whole genome shotgun (WGS) entry which is preliminary data.</text>
</comment>
<dbReference type="Gene3D" id="3.30.70.2740">
    <property type="match status" value="1"/>
</dbReference>
<evidence type="ECO:0000256" key="10">
    <source>
        <dbReference type="ARBA" id="ARBA00038897"/>
    </source>
</evidence>
<evidence type="ECO:0000256" key="4">
    <source>
        <dbReference type="ARBA" id="ARBA00022723"/>
    </source>
</evidence>
<dbReference type="PROSITE" id="PS00198">
    <property type="entry name" value="4FE4S_FER_1"/>
    <property type="match status" value="1"/>
</dbReference>
<dbReference type="InterPro" id="IPR016169">
    <property type="entry name" value="FAD-bd_PCMH_sub2"/>
</dbReference>
<evidence type="ECO:0000313" key="13">
    <source>
        <dbReference type="EMBL" id="EFL51250.1"/>
    </source>
</evidence>
<keyword evidence="14" id="KW-1185">Reference proteome</keyword>
<dbReference type="InterPro" id="IPR016166">
    <property type="entry name" value="FAD-bd_PCMH"/>
</dbReference>
<organism evidence="13 14">
    <name type="scientific">Solidesulfovibrio fructosivorans JJ]</name>
    <dbReference type="NCBI Taxonomy" id="596151"/>
    <lineage>
        <taxon>Bacteria</taxon>
        <taxon>Pseudomonadati</taxon>
        <taxon>Thermodesulfobacteriota</taxon>
        <taxon>Desulfovibrionia</taxon>
        <taxon>Desulfovibrionales</taxon>
        <taxon>Desulfovibrionaceae</taxon>
        <taxon>Solidesulfovibrio</taxon>
    </lineage>
</organism>
<dbReference type="InterPro" id="IPR017896">
    <property type="entry name" value="4Fe4S_Fe-S-bd"/>
</dbReference>
<dbReference type="Pfam" id="PF01565">
    <property type="entry name" value="FAD_binding_4"/>
    <property type="match status" value="1"/>
</dbReference>
<dbReference type="Gene3D" id="1.10.1060.10">
    <property type="entry name" value="Alpha-helical ferredoxin"/>
    <property type="match status" value="1"/>
</dbReference>
<evidence type="ECO:0000256" key="9">
    <source>
        <dbReference type="ARBA" id="ARBA00023014"/>
    </source>
</evidence>
<dbReference type="InterPro" id="IPR036318">
    <property type="entry name" value="FAD-bd_PCMH-like_sf"/>
</dbReference>
<dbReference type="OrthoDB" id="9811557at2"/>
<dbReference type="AlphaFoldDB" id="E1JWF3"/>
<dbReference type="InterPro" id="IPR016167">
    <property type="entry name" value="FAD-bd_PCMH_sub1"/>
</dbReference>
<dbReference type="GO" id="GO:0071949">
    <property type="term" value="F:FAD binding"/>
    <property type="evidence" value="ECO:0007669"/>
    <property type="project" value="InterPro"/>
</dbReference>
<dbReference type="EC" id="1.1.2.4" evidence="10"/>
<keyword evidence="5" id="KW-0274">FAD</keyword>
<dbReference type="SUPFAM" id="SSF46548">
    <property type="entry name" value="alpha-helical ferredoxin"/>
    <property type="match status" value="1"/>
</dbReference>
<dbReference type="EMBL" id="AECZ01000011">
    <property type="protein sequence ID" value="EFL51250.1"/>
    <property type="molecule type" value="Genomic_DNA"/>
</dbReference>
<gene>
    <name evidence="13" type="ORF">DesfrDRAFT_1952</name>
</gene>
<comment type="cofactor">
    <cofactor evidence="1">
        <name>FAD</name>
        <dbReference type="ChEBI" id="CHEBI:57692"/>
    </cofactor>
</comment>
<dbReference type="eggNOG" id="COG0247">
    <property type="taxonomic scope" value="Bacteria"/>
</dbReference>
<dbReference type="SUPFAM" id="SSF56176">
    <property type="entry name" value="FAD-binding/transporter-associated domain-like"/>
    <property type="match status" value="1"/>
</dbReference>
<dbReference type="InterPro" id="IPR009051">
    <property type="entry name" value="Helical_ferredxn"/>
</dbReference>
<feature type="domain" description="FAD-binding PCMH-type" evidence="12">
    <location>
        <begin position="47"/>
        <end position="275"/>
    </location>
</feature>
<evidence type="ECO:0000256" key="8">
    <source>
        <dbReference type="ARBA" id="ARBA00023004"/>
    </source>
</evidence>
<dbReference type="RefSeq" id="WP_005993384.1">
    <property type="nucleotide sequence ID" value="NZ_AECZ01000011.1"/>
</dbReference>
<evidence type="ECO:0000259" key="12">
    <source>
        <dbReference type="PROSITE" id="PS51387"/>
    </source>
</evidence>
<keyword evidence="6" id="KW-0809">Transit peptide</keyword>
<dbReference type="Pfam" id="PF02754">
    <property type="entry name" value="CCG"/>
    <property type="match status" value="1"/>
</dbReference>
<dbReference type="GO" id="GO:0004458">
    <property type="term" value="F:D-lactate dehydrogenase (cytochrome) activity"/>
    <property type="evidence" value="ECO:0007669"/>
    <property type="project" value="UniProtKB-EC"/>
</dbReference>
<dbReference type="PANTHER" id="PTHR11748">
    <property type="entry name" value="D-LACTATE DEHYDROGENASE"/>
    <property type="match status" value="1"/>
</dbReference>